<evidence type="ECO:0000256" key="6">
    <source>
        <dbReference type="ARBA" id="ARBA00023136"/>
    </source>
</evidence>
<evidence type="ECO:0000256" key="8">
    <source>
        <dbReference type="SAM" id="Phobius"/>
    </source>
</evidence>
<evidence type="ECO:0000313" key="11">
    <source>
        <dbReference type="Proteomes" id="UP000799438"/>
    </source>
</evidence>
<feature type="transmembrane region" description="Helical" evidence="8">
    <location>
        <begin position="365"/>
        <end position="382"/>
    </location>
</feature>
<dbReference type="InterPro" id="IPR005828">
    <property type="entry name" value="MFS_sugar_transport-like"/>
</dbReference>
<evidence type="ECO:0000256" key="2">
    <source>
        <dbReference type="ARBA" id="ARBA00010992"/>
    </source>
</evidence>
<feature type="transmembrane region" description="Helical" evidence="8">
    <location>
        <begin position="203"/>
        <end position="221"/>
    </location>
</feature>
<feature type="transmembrane region" description="Helical" evidence="8">
    <location>
        <begin position="132"/>
        <end position="153"/>
    </location>
</feature>
<sequence>MPSPNNIFKSNLQGTPKEVLNWRLWYGVFVFGLMGAARGVDEGLIGTTASQISFIDKFGLEDPSLSKKEQADLLSNITSMVQMGSILGALIAFFIVDRIGRLWATRELCLVWVAGIAIFMGAAPYGSIGMVYAGRFIAGVGIGQTTVVAPTYLAEISPKAIRGLCVCMFAGSVYLGIMLGYFASWGSSIHISDNDQAQWVVPTSLHLMFAGIIFFLSFLSIESPRWLIKVHRHEDAATNLSKLRKLPVEHPFVQSEIIDINDQLSREAEATMGTTWFGPVRELVMLPANRYRLMLSVMSQLLAQWSGANSITIYAPEYFRMMGTTGQQEKLFATAIFGVVKFVSAIICALFLIDLVGRKRALSGGIILQFLSMLYMAIFLAIDNRVTDEENPPPQSPSQHRAATGAIVMIYFSGFGWALGWNSIQYLINSEIYPLRLRAIGGSIAMTVHFVNQYGNSKAVPEMFISLTNAGTMFFFSAVTLLGLLWVWLFLPETSGRSLESMDRLFELPWYLIGRKGKQLTDDEGALADVYAKEKKEVQYLETVEEKRENA</sequence>
<dbReference type="PROSITE" id="PS00216">
    <property type="entry name" value="SUGAR_TRANSPORT_1"/>
    <property type="match status" value="1"/>
</dbReference>
<dbReference type="InterPro" id="IPR036259">
    <property type="entry name" value="MFS_trans_sf"/>
</dbReference>
<evidence type="ECO:0000256" key="5">
    <source>
        <dbReference type="ARBA" id="ARBA00022989"/>
    </source>
</evidence>
<keyword evidence="3 7" id="KW-0813">Transport</keyword>
<feature type="transmembrane region" description="Helical" evidence="8">
    <location>
        <begin position="291"/>
        <end position="311"/>
    </location>
</feature>
<dbReference type="PANTHER" id="PTHR48022">
    <property type="entry name" value="PLASTIDIC GLUCOSE TRANSPORTER 4"/>
    <property type="match status" value="1"/>
</dbReference>
<evidence type="ECO:0000313" key="10">
    <source>
        <dbReference type="EMBL" id="KAF2139099.1"/>
    </source>
</evidence>
<dbReference type="GO" id="GO:0005351">
    <property type="term" value="F:carbohydrate:proton symporter activity"/>
    <property type="evidence" value="ECO:0007669"/>
    <property type="project" value="TreeGrafter"/>
</dbReference>
<evidence type="ECO:0000256" key="3">
    <source>
        <dbReference type="ARBA" id="ARBA00022448"/>
    </source>
</evidence>
<keyword evidence="4 8" id="KW-0812">Transmembrane</keyword>
<dbReference type="EMBL" id="ML995494">
    <property type="protein sequence ID" value="KAF2139099.1"/>
    <property type="molecule type" value="Genomic_DNA"/>
</dbReference>
<keyword evidence="6 8" id="KW-0472">Membrane</keyword>
<dbReference type="InterPro" id="IPR005829">
    <property type="entry name" value="Sugar_transporter_CS"/>
</dbReference>
<feature type="transmembrane region" description="Helical" evidence="8">
    <location>
        <begin position="20"/>
        <end position="40"/>
    </location>
</feature>
<keyword evidence="5 8" id="KW-1133">Transmembrane helix</keyword>
<dbReference type="SUPFAM" id="SSF103473">
    <property type="entry name" value="MFS general substrate transporter"/>
    <property type="match status" value="1"/>
</dbReference>
<keyword evidence="11" id="KW-1185">Reference proteome</keyword>
<organism evidence="10 11">
    <name type="scientific">Aplosporella prunicola CBS 121167</name>
    <dbReference type="NCBI Taxonomy" id="1176127"/>
    <lineage>
        <taxon>Eukaryota</taxon>
        <taxon>Fungi</taxon>
        <taxon>Dikarya</taxon>
        <taxon>Ascomycota</taxon>
        <taxon>Pezizomycotina</taxon>
        <taxon>Dothideomycetes</taxon>
        <taxon>Dothideomycetes incertae sedis</taxon>
        <taxon>Botryosphaeriales</taxon>
        <taxon>Aplosporellaceae</taxon>
        <taxon>Aplosporella</taxon>
    </lineage>
</organism>
<dbReference type="GO" id="GO:0016020">
    <property type="term" value="C:membrane"/>
    <property type="evidence" value="ECO:0007669"/>
    <property type="project" value="UniProtKB-SubCell"/>
</dbReference>
<feature type="transmembrane region" description="Helical" evidence="8">
    <location>
        <begin position="160"/>
        <end position="183"/>
    </location>
</feature>
<feature type="transmembrane region" description="Helical" evidence="8">
    <location>
        <begin position="471"/>
        <end position="491"/>
    </location>
</feature>
<comment type="similarity">
    <text evidence="2 7">Belongs to the major facilitator superfamily. Sugar transporter (TC 2.A.1.1) family.</text>
</comment>
<feature type="transmembrane region" description="Helical" evidence="8">
    <location>
        <begin position="402"/>
        <end position="421"/>
    </location>
</feature>
<protein>
    <recommendedName>
        <fullName evidence="9">Major facilitator superfamily (MFS) profile domain-containing protein</fullName>
    </recommendedName>
</protein>
<dbReference type="NCBIfam" id="TIGR00879">
    <property type="entry name" value="SP"/>
    <property type="match status" value="1"/>
</dbReference>
<accession>A0A6A6B4G5</accession>
<dbReference type="Gene3D" id="1.20.1250.20">
    <property type="entry name" value="MFS general substrate transporter like domains"/>
    <property type="match status" value="1"/>
</dbReference>
<proteinExistence type="inferred from homology"/>
<feature type="transmembrane region" description="Helical" evidence="8">
    <location>
        <begin position="73"/>
        <end position="96"/>
    </location>
</feature>
<dbReference type="InterPro" id="IPR050360">
    <property type="entry name" value="MFS_Sugar_Transporters"/>
</dbReference>
<dbReference type="FunFam" id="1.20.1250.20:FF:000313">
    <property type="entry name" value="MFS quinate transporter"/>
    <property type="match status" value="1"/>
</dbReference>
<dbReference type="GeneID" id="54294775"/>
<dbReference type="Proteomes" id="UP000799438">
    <property type="component" value="Unassembled WGS sequence"/>
</dbReference>
<evidence type="ECO:0000256" key="1">
    <source>
        <dbReference type="ARBA" id="ARBA00004141"/>
    </source>
</evidence>
<evidence type="ECO:0000256" key="7">
    <source>
        <dbReference type="RuleBase" id="RU003346"/>
    </source>
</evidence>
<gene>
    <name evidence="10" type="ORF">K452DRAFT_233068</name>
</gene>
<feature type="transmembrane region" description="Helical" evidence="8">
    <location>
        <begin position="433"/>
        <end position="451"/>
    </location>
</feature>
<evidence type="ECO:0000259" key="9">
    <source>
        <dbReference type="PROSITE" id="PS50850"/>
    </source>
</evidence>
<feature type="transmembrane region" description="Helical" evidence="8">
    <location>
        <begin position="331"/>
        <end position="353"/>
    </location>
</feature>
<dbReference type="InterPro" id="IPR020846">
    <property type="entry name" value="MFS_dom"/>
</dbReference>
<dbReference type="OrthoDB" id="5296287at2759"/>
<dbReference type="Pfam" id="PF00083">
    <property type="entry name" value="Sugar_tr"/>
    <property type="match status" value="1"/>
</dbReference>
<evidence type="ECO:0000256" key="4">
    <source>
        <dbReference type="ARBA" id="ARBA00022692"/>
    </source>
</evidence>
<feature type="transmembrane region" description="Helical" evidence="8">
    <location>
        <begin position="108"/>
        <end position="126"/>
    </location>
</feature>
<dbReference type="PROSITE" id="PS50850">
    <property type="entry name" value="MFS"/>
    <property type="match status" value="1"/>
</dbReference>
<dbReference type="RefSeq" id="XP_033394812.1">
    <property type="nucleotide sequence ID" value="XM_033537279.1"/>
</dbReference>
<dbReference type="PROSITE" id="PS00217">
    <property type="entry name" value="SUGAR_TRANSPORT_2"/>
    <property type="match status" value="1"/>
</dbReference>
<comment type="subcellular location">
    <subcellularLocation>
        <location evidence="1">Membrane</location>
        <topology evidence="1">Multi-pass membrane protein</topology>
    </subcellularLocation>
</comment>
<dbReference type="PANTHER" id="PTHR48022:SF8">
    <property type="entry name" value="MAJOR FACILITATOR SUPERFAMILY (MFS) PROFILE DOMAIN-CONTAINING PROTEIN-RELATED"/>
    <property type="match status" value="1"/>
</dbReference>
<dbReference type="PRINTS" id="PR00171">
    <property type="entry name" value="SUGRTRNSPORT"/>
</dbReference>
<name>A0A6A6B4G5_9PEZI</name>
<dbReference type="AlphaFoldDB" id="A0A6A6B4G5"/>
<feature type="domain" description="Major facilitator superfamily (MFS) profile" evidence="9">
    <location>
        <begin position="27"/>
        <end position="495"/>
    </location>
</feature>
<reference evidence="10" key="1">
    <citation type="journal article" date="2020" name="Stud. Mycol.">
        <title>101 Dothideomycetes genomes: a test case for predicting lifestyles and emergence of pathogens.</title>
        <authorList>
            <person name="Haridas S."/>
            <person name="Albert R."/>
            <person name="Binder M."/>
            <person name="Bloem J."/>
            <person name="Labutti K."/>
            <person name="Salamov A."/>
            <person name="Andreopoulos B."/>
            <person name="Baker S."/>
            <person name="Barry K."/>
            <person name="Bills G."/>
            <person name="Bluhm B."/>
            <person name="Cannon C."/>
            <person name="Castanera R."/>
            <person name="Culley D."/>
            <person name="Daum C."/>
            <person name="Ezra D."/>
            <person name="Gonzalez J."/>
            <person name="Henrissat B."/>
            <person name="Kuo A."/>
            <person name="Liang C."/>
            <person name="Lipzen A."/>
            <person name="Lutzoni F."/>
            <person name="Magnuson J."/>
            <person name="Mondo S."/>
            <person name="Nolan M."/>
            <person name="Ohm R."/>
            <person name="Pangilinan J."/>
            <person name="Park H.-J."/>
            <person name="Ramirez L."/>
            <person name="Alfaro M."/>
            <person name="Sun H."/>
            <person name="Tritt A."/>
            <person name="Yoshinaga Y."/>
            <person name="Zwiers L.-H."/>
            <person name="Turgeon B."/>
            <person name="Goodwin S."/>
            <person name="Spatafora J."/>
            <person name="Crous P."/>
            <person name="Grigoriev I."/>
        </authorList>
    </citation>
    <scope>NUCLEOTIDE SEQUENCE</scope>
    <source>
        <strain evidence="10">CBS 121167</strain>
    </source>
</reference>
<dbReference type="InterPro" id="IPR003663">
    <property type="entry name" value="Sugar/inositol_transpt"/>
</dbReference>